<dbReference type="Pfam" id="PF00583">
    <property type="entry name" value="Acetyltransf_1"/>
    <property type="match status" value="1"/>
</dbReference>
<dbReference type="EMBL" id="DS268109">
    <property type="protein sequence ID" value="KMM66199.1"/>
    <property type="molecule type" value="Genomic_DNA"/>
</dbReference>
<protein>
    <recommendedName>
        <fullName evidence="1">N-acetyltransferase domain-containing protein</fullName>
    </recommendedName>
</protein>
<gene>
    <name evidence="2" type="ORF">CPAG_02539</name>
</gene>
<name>A0A0J6FB90_COCPO</name>
<dbReference type="OrthoDB" id="2115692at2759"/>
<reference evidence="3" key="3">
    <citation type="journal article" date="2010" name="Genome Res.">
        <title>Population genomic sequencing of Coccidioides fungi reveals recent hybridization and transposon control.</title>
        <authorList>
            <person name="Neafsey D.E."/>
            <person name="Barker B.M."/>
            <person name="Sharpton T.J."/>
            <person name="Stajich J.E."/>
            <person name="Park D.J."/>
            <person name="Whiston E."/>
            <person name="Hung C.-Y."/>
            <person name="McMahan C."/>
            <person name="White J."/>
            <person name="Sykes S."/>
            <person name="Heiman D."/>
            <person name="Young S."/>
            <person name="Zeng Q."/>
            <person name="Abouelleil A."/>
            <person name="Aftuck L."/>
            <person name="Bessette D."/>
            <person name="Brown A."/>
            <person name="FitzGerald M."/>
            <person name="Lui A."/>
            <person name="Macdonald J.P."/>
            <person name="Priest M."/>
            <person name="Orbach M.J."/>
            <person name="Galgiani J.N."/>
            <person name="Kirkland T.N."/>
            <person name="Cole G.T."/>
            <person name="Birren B.W."/>
            <person name="Henn M.R."/>
            <person name="Taylor J.W."/>
            <person name="Rounsley S.D."/>
        </authorList>
    </citation>
    <scope>NUCLEOTIDE SEQUENCE [LARGE SCALE GENOMIC DNA]</scope>
    <source>
        <strain evidence="3">RMSCC 3488</strain>
    </source>
</reference>
<evidence type="ECO:0000313" key="3">
    <source>
        <dbReference type="Proteomes" id="UP000054567"/>
    </source>
</evidence>
<dbReference type="VEuPathDB" id="FungiDB:CPAG_02539"/>
<dbReference type="GO" id="GO:0016747">
    <property type="term" value="F:acyltransferase activity, transferring groups other than amino-acyl groups"/>
    <property type="evidence" value="ECO:0007669"/>
    <property type="project" value="InterPro"/>
</dbReference>
<dbReference type="InterPro" id="IPR016181">
    <property type="entry name" value="Acyl_CoA_acyltransferase"/>
</dbReference>
<accession>A0A0J6FB90</accession>
<dbReference type="PANTHER" id="PTHR42791">
    <property type="entry name" value="GNAT FAMILY ACETYLTRANSFERASE"/>
    <property type="match status" value="1"/>
</dbReference>
<sequence>MPLKTQMKTLGEAKESDAACIADIHIAAFETNVQFIAQFPTPPVRKGLWTSLRDKAISEIRDPKWVVLVVRNEEDQVIGFAKWCRPILKSENYEEPPWQWPEGTNMAALNEWTAKVEAANAKILHNTPCYRLSFCATDPRYQRQGVASLLVGWGIRRSKEENIPVALESTPEGTIFYEKLGFKAEGRISMQLDGVGQDGASVLYEETCFVFWPDFVG</sequence>
<dbReference type="Proteomes" id="UP000054567">
    <property type="component" value="Unassembled WGS sequence"/>
</dbReference>
<dbReference type="PROSITE" id="PS51186">
    <property type="entry name" value="GNAT"/>
    <property type="match status" value="1"/>
</dbReference>
<proteinExistence type="predicted"/>
<dbReference type="SUPFAM" id="SSF55729">
    <property type="entry name" value="Acyl-CoA N-acyltransferases (Nat)"/>
    <property type="match status" value="1"/>
</dbReference>
<reference evidence="3" key="2">
    <citation type="journal article" date="2009" name="Genome Res.">
        <title>Comparative genomic analyses of the human fungal pathogens Coccidioides and their relatives.</title>
        <authorList>
            <person name="Sharpton T.J."/>
            <person name="Stajich J.E."/>
            <person name="Rounsley S.D."/>
            <person name="Gardner M.J."/>
            <person name="Wortman J.R."/>
            <person name="Jordar V.S."/>
            <person name="Maiti R."/>
            <person name="Kodira C.D."/>
            <person name="Neafsey D.E."/>
            <person name="Zeng Q."/>
            <person name="Hung C.-Y."/>
            <person name="McMahan C."/>
            <person name="Muszewska A."/>
            <person name="Grynberg M."/>
            <person name="Mandel M.A."/>
            <person name="Kellner E.M."/>
            <person name="Barker B.M."/>
            <person name="Galgiani J.N."/>
            <person name="Orbach M.J."/>
            <person name="Kirkland T.N."/>
            <person name="Cole G.T."/>
            <person name="Henn M.R."/>
            <person name="Birren B.W."/>
            <person name="Taylor J.W."/>
        </authorList>
    </citation>
    <scope>NUCLEOTIDE SEQUENCE [LARGE SCALE GENOMIC DNA]</scope>
    <source>
        <strain evidence="3">RMSCC 3488</strain>
    </source>
</reference>
<dbReference type="CDD" id="cd04301">
    <property type="entry name" value="NAT_SF"/>
    <property type="match status" value="1"/>
</dbReference>
<reference evidence="2 3" key="1">
    <citation type="submission" date="2007-06" db="EMBL/GenBank/DDBJ databases">
        <title>The Genome Sequence of Coccidioides posadasii RMSCC_3488.</title>
        <authorList>
            <consortium name="Coccidioides Genome Resources Consortium"/>
            <consortium name="The Broad Institute Genome Sequencing Platform"/>
            <person name="Henn M.R."/>
            <person name="Sykes S."/>
            <person name="Young S."/>
            <person name="Jaffe D."/>
            <person name="Berlin A."/>
            <person name="Alvarez P."/>
            <person name="Butler J."/>
            <person name="Gnerre S."/>
            <person name="Grabherr M."/>
            <person name="Mauceli E."/>
            <person name="Brockman W."/>
            <person name="Kodira C."/>
            <person name="Alvarado L."/>
            <person name="Zeng Q."/>
            <person name="Crawford M."/>
            <person name="Antoine C."/>
            <person name="Devon K."/>
            <person name="Galgiani J."/>
            <person name="Orsborn K."/>
            <person name="Lewis M.L."/>
            <person name="Nusbaum C."/>
            <person name="Galagan J."/>
            <person name="Birren B."/>
        </authorList>
    </citation>
    <scope>NUCLEOTIDE SEQUENCE [LARGE SCALE GENOMIC DNA]</scope>
    <source>
        <strain evidence="2 3">RMSCC 3488</strain>
    </source>
</reference>
<feature type="domain" description="N-acetyltransferase" evidence="1">
    <location>
        <begin position="8"/>
        <end position="209"/>
    </location>
</feature>
<organism evidence="2 3">
    <name type="scientific">Coccidioides posadasii RMSCC 3488</name>
    <dbReference type="NCBI Taxonomy" id="454284"/>
    <lineage>
        <taxon>Eukaryota</taxon>
        <taxon>Fungi</taxon>
        <taxon>Dikarya</taxon>
        <taxon>Ascomycota</taxon>
        <taxon>Pezizomycotina</taxon>
        <taxon>Eurotiomycetes</taxon>
        <taxon>Eurotiomycetidae</taxon>
        <taxon>Onygenales</taxon>
        <taxon>Onygenaceae</taxon>
        <taxon>Coccidioides</taxon>
    </lineage>
</organism>
<dbReference type="InterPro" id="IPR052523">
    <property type="entry name" value="Trichothecene_AcTrans"/>
</dbReference>
<dbReference type="InterPro" id="IPR000182">
    <property type="entry name" value="GNAT_dom"/>
</dbReference>
<dbReference type="AlphaFoldDB" id="A0A0J6FB90"/>
<evidence type="ECO:0000313" key="2">
    <source>
        <dbReference type="EMBL" id="KMM66199.1"/>
    </source>
</evidence>
<evidence type="ECO:0000259" key="1">
    <source>
        <dbReference type="PROSITE" id="PS51186"/>
    </source>
</evidence>
<dbReference type="Gene3D" id="3.40.630.30">
    <property type="match status" value="1"/>
</dbReference>
<dbReference type="PANTHER" id="PTHR42791:SF2">
    <property type="entry name" value="N-ACETYLTRANSFERASE DOMAIN-CONTAINING PROTEIN"/>
    <property type="match status" value="1"/>
</dbReference>